<feature type="region of interest" description="Disordered" evidence="1">
    <location>
        <begin position="1"/>
        <end position="20"/>
    </location>
</feature>
<evidence type="ECO:0000259" key="3">
    <source>
        <dbReference type="PROSITE" id="PS51178"/>
    </source>
</evidence>
<feature type="compositionally biased region" description="Polar residues" evidence="1">
    <location>
        <begin position="58"/>
        <end position="89"/>
    </location>
</feature>
<dbReference type="Gene3D" id="3.30.10.20">
    <property type="match status" value="2"/>
</dbReference>
<keyword evidence="2" id="KW-0812">Transmembrane</keyword>
<accession>A0A7W7SRX3</accession>
<gene>
    <name evidence="4" type="ORF">FHR38_002920</name>
</gene>
<dbReference type="RefSeq" id="WP_184535156.1">
    <property type="nucleotide sequence ID" value="NZ_JACHJW010000001.1"/>
</dbReference>
<protein>
    <recommendedName>
        <fullName evidence="3">PASTA domain-containing protein</fullName>
    </recommendedName>
</protein>
<feature type="region of interest" description="Disordered" evidence="1">
    <location>
        <begin position="57"/>
        <end position="92"/>
    </location>
</feature>
<feature type="transmembrane region" description="Helical" evidence="2">
    <location>
        <begin position="24"/>
        <end position="47"/>
    </location>
</feature>
<dbReference type="Pfam" id="PF03793">
    <property type="entry name" value="PASTA"/>
    <property type="match status" value="2"/>
</dbReference>
<dbReference type="EMBL" id="JACHJW010000001">
    <property type="protein sequence ID" value="MBB4959187.1"/>
    <property type="molecule type" value="Genomic_DNA"/>
</dbReference>
<keyword evidence="2" id="KW-1133">Transmembrane helix</keyword>
<sequence>MTDGSGSWGTPPGGQPARSGRMSLVAGSVVAIALFATVGAVGGWLLAKSEQDDVPLAGQTTPTVAPQTTSAAKPTQQSVKPTNKQTTPPAGQVLMPDLVGRNFKDVRQELRAQGLKWAFHFGGAGQNSSISSTVPLAGDPVRPGRVVQVFVIGEAPQVVVPNVVGLSCQQAAAKLVDAGLEPKYAKTDSGTVTKQKPEAAAEKRWNDQVQIHCGQDGEESDDDTPESPTP</sequence>
<dbReference type="AlphaFoldDB" id="A0A7W7SRX3"/>
<reference evidence="4 5" key="1">
    <citation type="submission" date="2020-08" db="EMBL/GenBank/DDBJ databases">
        <title>Sequencing the genomes of 1000 actinobacteria strains.</title>
        <authorList>
            <person name="Klenk H.-P."/>
        </authorList>
    </citation>
    <scope>NUCLEOTIDE SEQUENCE [LARGE SCALE GENOMIC DNA]</scope>
    <source>
        <strain evidence="4 5">DSM 45886</strain>
    </source>
</reference>
<dbReference type="CDD" id="cd06577">
    <property type="entry name" value="PASTA_pknB"/>
    <property type="match status" value="2"/>
</dbReference>
<feature type="compositionally biased region" description="Acidic residues" evidence="1">
    <location>
        <begin position="216"/>
        <end position="230"/>
    </location>
</feature>
<proteinExistence type="predicted"/>
<organism evidence="4 5">
    <name type="scientific">Micromonospora polyrhachis</name>
    <dbReference type="NCBI Taxonomy" id="1282883"/>
    <lineage>
        <taxon>Bacteria</taxon>
        <taxon>Bacillati</taxon>
        <taxon>Actinomycetota</taxon>
        <taxon>Actinomycetes</taxon>
        <taxon>Micromonosporales</taxon>
        <taxon>Micromonosporaceae</taxon>
        <taxon>Micromonospora</taxon>
    </lineage>
</organism>
<evidence type="ECO:0000313" key="5">
    <source>
        <dbReference type="Proteomes" id="UP000578819"/>
    </source>
</evidence>
<dbReference type="Proteomes" id="UP000578819">
    <property type="component" value="Unassembled WGS sequence"/>
</dbReference>
<evidence type="ECO:0000256" key="1">
    <source>
        <dbReference type="SAM" id="MobiDB-lite"/>
    </source>
</evidence>
<keyword evidence="2" id="KW-0472">Membrane</keyword>
<comment type="caution">
    <text evidence="4">The sequence shown here is derived from an EMBL/GenBank/DDBJ whole genome shotgun (WGS) entry which is preliminary data.</text>
</comment>
<feature type="compositionally biased region" description="Basic and acidic residues" evidence="1">
    <location>
        <begin position="195"/>
        <end position="206"/>
    </location>
</feature>
<keyword evidence="5" id="KW-1185">Reference proteome</keyword>
<feature type="region of interest" description="Disordered" evidence="1">
    <location>
        <begin position="184"/>
        <end position="230"/>
    </location>
</feature>
<dbReference type="SMART" id="SM00740">
    <property type="entry name" value="PASTA"/>
    <property type="match status" value="2"/>
</dbReference>
<feature type="domain" description="PASTA" evidence="3">
    <location>
        <begin position="154"/>
        <end position="215"/>
    </location>
</feature>
<feature type="domain" description="PASTA" evidence="3">
    <location>
        <begin position="86"/>
        <end position="153"/>
    </location>
</feature>
<name>A0A7W7SRX3_9ACTN</name>
<dbReference type="InterPro" id="IPR005543">
    <property type="entry name" value="PASTA_dom"/>
</dbReference>
<evidence type="ECO:0000256" key="2">
    <source>
        <dbReference type="SAM" id="Phobius"/>
    </source>
</evidence>
<dbReference type="PROSITE" id="PS51178">
    <property type="entry name" value="PASTA"/>
    <property type="match status" value="2"/>
</dbReference>
<evidence type="ECO:0000313" key="4">
    <source>
        <dbReference type="EMBL" id="MBB4959187.1"/>
    </source>
</evidence>